<dbReference type="Proteomes" id="UP000000990">
    <property type="component" value="Segment"/>
</dbReference>
<dbReference type="RefSeq" id="YP_223907.1">
    <property type="nucleotide sequence ID" value="NC_006936.1"/>
</dbReference>
<organism evidence="2 3">
    <name type="scientific">Lactobacillus phage phiJL-1</name>
    <dbReference type="NCBI Taxonomy" id="2892345"/>
    <lineage>
        <taxon>Viruses</taxon>
        <taxon>Duplodnaviria</taxon>
        <taxon>Heunggongvirae</taxon>
        <taxon>Uroviricota</taxon>
        <taxon>Caudoviricetes</taxon>
        <taxon>Coetzeevirus</taxon>
        <taxon>Coetzeevirus JL1</taxon>
    </lineage>
</organism>
<sequence>MVTIDLVSFLFGALCGVVVFYTCIEFKPEGKRK</sequence>
<name>Q597T7_9CAUD</name>
<accession>Q597T7</accession>
<keyword evidence="1" id="KW-0472">Membrane</keyword>
<dbReference type="EMBL" id="AY236756">
    <property type="protein sequence ID" value="AAP74534.1"/>
    <property type="molecule type" value="Genomic_DNA"/>
</dbReference>
<keyword evidence="1" id="KW-1133">Transmembrane helix</keyword>
<reference evidence="2 3" key="1">
    <citation type="journal article" date="2003" name="Int. J. Food Microbiol.">
        <title>Isolation and characterization of a Lactobacillus plantarum bacteriophage, phiJL-1, from a cucumber fermentation.</title>
        <authorList>
            <person name="Lu Z."/>
            <person name="Breidt F."/>
            <person name="Fleming H.P."/>
            <person name="Altermann E."/>
            <person name="Klaenhammer T.R."/>
        </authorList>
    </citation>
    <scope>NUCLEOTIDE SEQUENCE [LARGE SCALE GENOMIC DNA]</scope>
</reference>
<evidence type="ECO:0000256" key="1">
    <source>
        <dbReference type="SAM" id="Phobius"/>
    </source>
</evidence>
<proteinExistence type="predicted"/>
<feature type="transmembrane region" description="Helical" evidence="1">
    <location>
        <begin position="6"/>
        <end position="24"/>
    </location>
</feature>
<evidence type="ECO:0000313" key="3">
    <source>
        <dbReference type="Proteomes" id="UP000000990"/>
    </source>
</evidence>
<dbReference type="GeneID" id="5075555"/>
<reference evidence="2 3" key="2">
    <citation type="journal article" date="2005" name="Gene">
        <title>Sequence analysis of the Lactobacillus plantarum bacteriophage PhiJL-1.</title>
        <authorList>
            <person name="Lu Z."/>
            <person name="Altermann E."/>
            <person name="Breidt F."/>
            <person name="Predki P."/>
            <person name="Fleming H.P."/>
            <person name="Klaenhammer T.R."/>
        </authorList>
    </citation>
    <scope>NUCLEOTIDE SEQUENCE</scope>
</reference>
<evidence type="ECO:0000313" key="2">
    <source>
        <dbReference type="EMBL" id="AAP74534.1"/>
    </source>
</evidence>
<keyword evidence="1" id="KW-0812">Transmembrane</keyword>
<dbReference type="KEGG" id="vg:5075555"/>
<protein>
    <submittedName>
        <fullName evidence="2">Uncharacterized protein</fullName>
    </submittedName>
</protein>
<keyword evidence="3" id="KW-1185">Reference proteome</keyword>